<accession>A0ABR4G571</accession>
<feature type="transmembrane region" description="Helical" evidence="7">
    <location>
        <begin position="189"/>
        <end position="209"/>
    </location>
</feature>
<evidence type="ECO:0000313" key="10">
    <source>
        <dbReference type="Proteomes" id="UP001610563"/>
    </source>
</evidence>
<proteinExistence type="inferred from homology"/>
<keyword evidence="2 7" id="KW-0812">Transmembrane</keyword>
<feature type="transmembrane region" description="Helical" evidence="7">
    <location>
        <begin position="104"/>
        <end position="128"/>
    </location>
</feature>
<sequence>MTLSFTHSLSSRGEQNRTTYLSPRGTQSLVVSIVFTSLATVFVLARVYTRTKLIQRMEANDWMIVIALALSFIFMSFFIVEALNGMGMHLVDIPEPILLKQMKAFWLTIPFYNAALLCAKASILMQYFRVFPSRGMRHTCWVMITILATYGSWAVLSAFLNCIPVARFWDPTIPGSCLSSKGLWFSNASMHIATDLAIFIIPIPALAALELPRKQRLALISIFALGGFVCVTSICRLVSLKKISDSSDPTYDNIGAASWSSIECNTGIICACLPTLRPLISRIIPQLLSSLTSRHPHSKSKSKNCSRNHLHDINPPTYWGVAGMGGMGVSTTITTHIDDLEYGSCEGDAERWAALRGTGFGFSGRMSTRVYAGSSSSRDPVPGADGARGEDERDQQDIHDSNDRADGGNRGQDEDRDKVGVVFADEEPSGIDSEELKKDTVIVRTEVRKDSTSSSSSSPLARGEELDS</sequence>
<feature type="compositionally biased region" description="Basic and acidic residues" evidence="6">
    <location>
        <begin position="387"/>
        <end position="419"/>
    </location>
</feature>
<comment type="caution">
    <text evidence="9">The sequence shown here is derived from an EMBL/GenBank/DDBJ whole genome shotgun (WGS) entry which is preliminary data.</text>
</comment>
<comment type="subcellular location">
    <subcellularLocation>
        <location evidence="1">Membrane</location>
        <topology evidence="1">Multi-pass membrane protein</topology>
    </subcellularLocation>
</comment>
<feature type="compositionally biased region" description="Acidic residues" evidence="6">
    <location>
        <begin position="424"/>
        <end position="433"/>
    </location>
</feature>
<evidence type="ECO:0000256" key="2">
    <source>
        <dbReference type="ARBA" id="ARBA00022692"/>
    </source>
</evidence>
<feature type="domain" description="Rhodopsin" evidence="8">
    <location>
        <begin position="45"/>
        <end position="282"/>
    </location>
</feature>
<feature type="compositionally biased region" description="Basic and acidic residues" evidence="6">
    <location>
        <begin position="434"/>
        <end position="451"/>
    </location>
</feature>
<dbReference type="InterPro" id="IPR052337">
    <property type="entry name" value="SAT4-like"/>
</dbReference>
<feature type="transmembrane region" description="Helical" evidence="7">
    <location>
        <begin position="61"/>
        <end position="84"/>
    </location>
</feature>
<feature type="region of interest" description="Disordered" evidence="6">
    <location>
        <begin position="370"/>
        <end position="468"/>
    </location>
</feature>
<dbReference type="InterPro" id="IPR049326">
    <property type="entry name" value="Rhodopsin_dom_fungi"/>
</dbReference>
<keyword evidence="3 7" id="KW-1133">Transmembrane helix</keyword>
<evidence type="ECO:0000259" key="8">
    <source>
        <dbReference type="Pfam" id="PF20684"/>
    </source>
</evidence>
<comment type="similarity">
    <text evidence="5">Belongs to the SAT4 family.</text>
</comment>
<evidence type="ECO:0000256" key="1">
    <source>
        <dbReference type="ARBA" id="ARBA00004141"/>
    </source>
</evidence>
<evidence type="ECO:0000256" key="4">
    <source>
        <dbReference type="ARBA" id="ARBA00023136"/>
    </source>
</evidence>
<feature type="transmembrane region" description="Helical" evidence="7">
    <location>
        <begin position="29"/>
        <end position="49"/>
    </location>
</feature>
<name>A0ABR4G571_9EURO</name>
<protein>
    <recommendedName>
        <fullName evidence="8">Rhodopsin domain-containing protein</fullName>
    </recommendedName>
</protein>
<reference evidence="9 10" key="1">
    <citation type="submission" date="2024-07" db="EMBL/GenBank/DDBJ databases">
        <title>Section-level genome sequencing and comparative genomics of Aspergillus sections Usti and Cavernicolus.</title>
        <authorList>
            <consortium name="Lawrence Berkeley National Laboratory"/>
            <person name="Nybo J.L."/>
            <person name="Vesth T.C."/>
            <person name="Theobald S."/>
            <person name="Frisvad J.C."/>
            <person name="Larsen T.O."/>
            <person name="Kjaerboelling I."/>
            <person name="Rothschild-Mancinelli K."/>
            <person name="Lyhne E.K."/>
            <person name="Kogle M.E."/>
            <person name="Barry K."/>
            <person name="Clum A."/>
            <person name="Na H."/>
            <person name="Ledsgaard L."/>
            <person name="Lin J."/>
            <person name="Lipzen A."/>
            <person name="Kuo A."/>
            <person name="Riley R."/>
            <person name="Mondo S."/>
            <person name="Labutti K."/>
            <person name="Haridas S."/>
            <person name="Pangalinan J."/>
            <person name="Salamov A.A."/>
            <person name="Simmons B.A."/>
            <person name="Magnuson J.K."/>
            <person name="Chen J."/>
            <person name="Drula E."/>
            <person name="Henrissat B."/>
            <person name="Wiebenga A."/>
            <person name="Lubbers R.J."/>
            <person name="Gomes A.C."/>
            <person name="Makela M.R."/>
            <person name="Stajich J."/>
            <person name="Grigoriev I.V."/>
            <person name="Mortensen U.H."/>
            <person name="De Vries R.P."/>
            <person name="Baker S.E."/>
            <person name="Andersen M.R."/>
        </authorList>
    </citation>
    <scope>NUCLEOTIDE SEQUENCE [LARGE SCALE GENOMIC DNA]</scope>
    <source>
        <strain evidence="9 10">CBS 209.92</strain>
    </source>
</reference>
<gene>
    <name evidence="9" type="ORF">BJX66DRAFT_304515</name>
</gene>
<evidence type="ECO:0000256" key="3">
    <source>
        <dbReference type="ARBA" id="ARBA00022989"/>
    </source>
</evidence>
<evidence type="ECO:0000256" key="6">
    <source>
        <dbReference type="SAM" id="MobiDB-lite"/>
    </source>
</evidence>
<dbReference type="PANTHER" id="PTHR33048">
    <property type="entry name" value="PTH11-LIKE INTEGRAL MEMBRANE PROTEIN (AFU_ORTHOLOGUE AFUA_5G11245)"/>
    <property type="match status" value="1"/>
</dbReference>
<organism evidence="9 10">
    <name type="scientific">Aspergillus keveii</name>
    <dbReference type="NCBI Taxonomy" id="714993"/>
    <lineage>
        <taxon>Eukaryota</taxon>
        <taxon>Fungi</taxon>
        <taxon>Dikarya</taxon>
        <taxon>Ascomycota</taxon>
        <taxon>Pezizomycotina</taxon>
        <taxon>Eurotiomycetes</taxon>
        <taxon>Eurotiomycetidae</taxon>
        <taxon>Eurotiales</taxon>
        <taxon>Aspergillaceae</taxon>
        <taxon>Aspergillus</taxon>
        <taxon>Aspergillus subgen. Nidulantes</taxon>
    </lineage>
</organism>
<feature type="transmembrane region" description="Helical" evidence="7">
    <location>
        <begin position="216"/>
        <end position="239"/>
    </location>
</feature>
<dbReference type="Pfam" id="PF20684">
    <property type="entry name" value="Fung_rhodopsin"/>
    <property type="match status" value="1"/>
</dbReference>
<keyword evidence="10" id="KW-1185">Reference proteome</keyword>
<dbReference type="PANTHER" id="PTHR33048:SF132">
    <property type="entry name" value="MEMBRANE PROTEIN, PUTATIVE (AFU_ORTHOLOGUE AFUA_6G07820)-RELATED"/>
    <property type="match status" value="1"/>
</dbReference>
<dbReference type="EMBL" id="JBFTWV010000048">
    <property type="protein sequence ID" value="KAL2794151.1"/>
    <property type="molecule type" value="Genomic_DNA"/>
</dbReference>
<evidence type="ECO:0000256" key="5">
    <source>
        <dbReference type="ARBA" id="ARBA00038359"/>
    </source>
</evidence>
<dbReference type="Proteomes" id="UP001610563">
    <property type="component" value="Unassembled WGS sequence"/>
</dbReference>
<feature type="transmembrane region" description="Helical" evidence="7">
    <location>
        <begin position="140"/>
        <end position="169"/>
    </location>
</feature>
<evidence type="ECO:0000256" key="7">
    <source>
        <dbReference type="SAM" id="Phobius"/>
    </source>
</evidence>
<keyword evidence="4 7" id="KW-0472">Membrane</keyword>
<evidence type="ECO:0000313" key="9">
    <source>
        <dbReference type="EMBL" id="KAL2794151.1"/>
    </source>
</evidence>